<dbReference type="RefSeq" id="WP_009146748.1">
    <property type="nucleotide sequence ID" value="NZ_CP121471.1"/>
</dbReference>
<accession>H8YVY3</accession>
<dbReference type="Proteomes" id="UP000002964">
    <property type="component" value="Unassembled WGS sequence"/>
</dbReference>
<organism evidence="1 2">
    <name type="scientific">Thiorhodovibrio frisius</name>
    <dbReference type="NCBI Taxonomy" id="631362"/>
    <lineage>
        <taxon>Bacteria</taxon>
        <taxon>Pseudomonadati</taxon>
        <taxon>Pseudomonadota</taxon>
        <taxon>Gammaproteobacteria</taxon>
        <taxon>Chromatiales</taxon>
        <taxon>Chromatiaceae</taxon>
        <taxon>Thiorhodovibrio</taxon>
    </lineage>
</organism>
<name>H8YVY3_9GAMM</name>
<dbReference type="HOGENOM" id="CLU_2426065_0_0_6"/>
<reference evidence="2" key="1">
    <citation type="submission" date="2011-06" db="EMBL/GenBank/DDBJ databases">
        <authorList>
            <consortium name="US DOE Joint Genome Institute (JGI-PGF)"/>
            <person name="Lucas S."/>
            <person name="Han J."/>
            <person name="Lapidus A."/>
            <person name="Cheng J.-F."/>
            <person name="Goodwin L."/>
            <person name="Pitluck S."/>
            <person name="Peters L."/>
            <person name="Land M.L."/>
            <person name="Hauser L."/>
            <person name="Vogl K."/>
            <person name="Liu Z."/>
            <person name="Overmann J."/>
            <person name="Frigaard N.-U."/>
            <person name="Bryant D.A."/>
            <person name="Woyke T.J."/>
        </authorList>
    </citation>
    <scope>NUCLEOTIDE SEQUENCE [LARGE SCALE GENOMIC DNA]</scope>
    <source>
        <strain evidence="2">970</strain>
    </source>
</reference>
<dbReference type="EMBL" id="JH603164">
    <property type="protein sequence ID" value="EIC23774.1"/>
    <property type="molecule type" value="Genomic_DNA"/>
</dbReference>
<proteinExistence type="predicted"/>
<dbReference type="AlphaFoldDB" id="H8YVY3"/>
<reference evidence="1 2" key="2">
    <citation type="submission" date="2011-11" db="EMBL/GenBank/DDBJ databases">
        <authorList>
            <consortium name="US DOE Joint Genome Institute"/>
            <person name="Lucas S."/>
            <person name="Han J."/>
            <person name="Lapidus A."/>
            <person name="Cheng J.-F."/>
            <person name="Goodwin L."/>
            <person name="Pitluck S."/>
            <person name="Peters L."/>
            <person name="Ovchinnikova G."/>
            <person name="Zhang X."/>
            <person name="Detter J.C."/>
            <person name="Han C."/>
            <person name="Tapia R."/>
            <person name="Land M."/>
            <person name="Hauser L."/>
            <person name="Kyrpides N."/>
            <person name="Ivanova N."/>
            <person name="Pagani I."/>
            <person name="Vogl K."/>
            <person name="Liu Z."/>
            <person name="Overmann J."/>
            <person name="Frigaard N.-U."/>
            <person name="Bryant D."/>
            <person name="Woyke T."/>
        </authorList>
    </citation>
    <scope>NUCLEOTIDE SEQUENCE [LARGE SCALE GENOMIC DNA]</scope>
    <source>
        <strain evidence="1 2">970</strain>
    </source>
</reference>
<dbReference type="OrthoDB" id="7066328at2"/>
<dbReference type="STRING" id="631362.Thi970DRAFT_00285"/>
<keyword evidence="2" id="KW-1185">Reference proteome</keyword>
<gene>
    <name evidence="1" type="ORF">Thi970DRAFT_00285</name>
</gene>
<protein>
    <submittedName>
        <fullName evidence="1">Uncharacterized protein</fullName>
    </submittedName>
</protein>
<evidence type="ECO:0000313" key="1">
    <source>
        <dbReference type="EMBL" id="EIC23774.1"/>
    </source>
</evidence>
<evidence type="ECO:0000313" key="2">
    <source>
        <dbReference type="Proteomes" id="UP000002964"/>
    </source>
</evidence>
<sequence>MQHAVQIDTVISAEAIHTFPALRPLLGHRVRVTVDQLDQDSESEDSYQPISQIGQLALQARKAHLDAGGKLMNADEITEEVRQRRGGCSDV</sequence>